<reference evidence="1 2" key="1">
    <citation type="submission" date="2016-02" db="EMBL/GenBank/DDBJ databases">
        <title>Genome analysis of coral dinoflagellate symbionts highlights evolutionary adaptations to a symbiotic lifestyle.</title>
        <authorList>
            <person name="Aranda M."/>
            <person name="Li Y."/>
            <person name="Liew Y.J."/>
            <person name="Baumgarten S."/>
            <person name="Simakov O."/>
            <person name="Wilson M."/>
            <person name="Piel J."/>
            <person name="Ashoor H."/>
            <person name="Bougouffa S."/>
            <person name="Bajic V.B."/>
            <person name="Ryu T."/>
            <person name="Ravasi T."/>
            <person name="Bayer T."/>
            <person name="Micklem G."/>
            <person name="Kim H."/>
            <person name="Bhak J."/>
            <person name="Lajeunesse T.C."/>
            <person name="Voolstra C.R."/>
        </authorList>
    </citation>
    <scope>NUCLEOTIDE SEQUENCE [LARGE SCALE GENOMIC DNA]</scope>
    <source>
        <strain evidence="1 2">CCMP2467</strain>
    </source>
</reference>
<dbReference type="Gene3D" id="2.60.120.10">
    <property type="entry name" value="Jelly Rolls"/>
    <property type="match status" value="2"/>
</dbReference>
<dbReference type="InterPro" id="IPR011051">
    <property type="entry name" value="RmlC_Cupin_sf"/>
</dbReference>
<proteinExistence type="predicted"/>
<dbReference type="SUPFAM" id="SSF51182">
    <property type="entry name" value="RmlC-like cupins"/>
    <property type="match status" value="2"/>
</dbReference>
<evidence type="ECO:0000313" key="1">
    <source>
        <dbReference type="EMBL" id="OLQ11083.1"/>
    </source>
</evidence>
<gene>
    <name evidence="1" type="primary">ybeY</name>
    <name evidence="1" type="ORF">AK812_SmicGene5161</name>
</gene>
<dbReference type="EMBL" id="LSRX01000066">
    <property type="protein sequence ID" value="OLQ11083.1"/>
    <property type="molecule type" value="Genomic_DNA"/>
</dbReference>
<accession>A0A1Q9EUK2</accession>
<protein>
    <submittedName>
        <fullName evidence="1">Endoribonuclease YbeY</fullName>
    </submittedName>
</protein>
<dbReference type="AlphaFoldDB" id="A0A1Q9EUK2"/>
<dbReference type="CDD" id="cd02208">
    <property type="entry name" value="cupin_RmlC-like"/>
    <property type="match status" value="1"/>
</dbReference>
<name>A0A1Q9EUK2_SYMMI</name>
<dbReference type="OrthoDB" id="424203at2759"/>
<sequence>MSAPVVVKPVVVVETSELTISEYFGRVASKQDAASVAKVEVRAATEARFQTPSFQEHVICTEGCIELVYGEDQRCRLEQGQSAFLPRGLRVKWTWPGPARYTVVCLPAFSPEMSNSEEAPSDAAKAAADSMLAPIVVQKVDVVDAPGITITEHFGKVASKDPVCSLAMAVVKGATEEAYQAPLFDEFVVCDAGSIEFLHGDGERVKIQAGEAIFLPKGLRVKWIWPEATRYTVLCLPAFSPELSGREAEESATVAKDYRQNLPAPI</sequence>
<dbReference type="InterPro" id="IPR014710">
    <property type="entry name" value="RmlC-like_jellyroll"/>
</dbReference>
<dbReference type="Proteomes" id="UP000186817">
    <property type="component" value="Unassembled WGS sequence"/>
</dbReference>
<evidence type="ECO:0000313" key="2">
    <source>
        <dbReference type="Proteomes" id="UP000186817"/>
    </source>
</evidence>
<comment type="caution">
    <text evidence="1">The sequence shown here is derived from an EMBL/GenBank/DDBJ whole genome shotgun (WGS) entry which is preliminary data.</text>
</comment>
<keyword evidence="2" id="KW-1185">Reference proteome</keyword>
<organism evidence="1 2">
    <name type="scientific">Symbiodinium microadriaticum</name>
    <name type="common">Dinoflagellate</name>
    <name type="synonym">Zooxanthella microadriatica</name>
    <dbReference type="NCBI Taxonomy" id="2951"/>
    <lineage>
        <taxon>Eukaryota</taxon>
        <taxon>Sar</taxon>
        <taxon>Alveolata</taxon>
        <taxon>Dinophyceae</taxon>
        <taxon>Suessiales</taxon>
        <taxon>Symbiodiniaceae</taxon>
        <taxon>Symbiodinium</taxon>
    </lineage>
</organism>